<sequence length="198" mass="22834">MENVLSDNELICAYKKGEVRALEDLIRRYLNQVFGFVYRYIGDAREAEDITQDVFVRVWKNMRKFDDTKSFKTWVFSIAKNASIDFLRKKKSVPFASFETEEGENPFADIIEDTSPLPEELVARKHLAEEVAQAIATLPSPFRVIVHLYHEQQYTLQEAADFLGEPINTVKSRYRRAISALRKKLINSTLSGQLIKAP</sequence>
<dbReference type="InterPro" id="IPR013324">
    <property type="entry name" value="RNA_pol_sigma_r3/r4-like"/>
</dbReference>
<accession>A0A0G1MI69</accession>
<evidence type="ECO:0000259" key="6">
    <source>
        <dbReference type="Pfam" id="PF04542"/>
    </source>
</evidence>
<organism evidence="8 9">
    <name type="scientific">Candidatus Magasanikbacteria bacterium GW2011_GWA2_45_39</name>
    <dbReference type="NCBI Taxonomy" id="1619041"/>
    <lineage>
        <taxon>Bacteria</taxon>
        <taxon>Candidatus Magasanikiibacteriota</taxon>
    </lineage>
</organism>
<dbReference type="Pfam" id="PF04545">
    <property type="entry name" value="Sigma70_r4"/>
    <property type="match status" value="1"/>
</dbReference>
<dbReference type="Pfam" id="PF04542">
    <property type="entry name" value="Sigma70_r2"/>
    <property type="match status" value="1"/>
</dbReference>
<feature type="domain" description="RNA polymerase sigma-70 region 2" evidence="6">
    <location>
        <begin position="25"/>
        <end position="91"/>
    </location>
</feature>
<dbReference type="SUPFAM" id="SSF88659">
    <property type="entry name" value="Sigma3 and sigma4 domains of RNA polymerase sigma factors"/>
    <property type="match status" value="1"/>
</dbReference>
<dbReference type="InterPro" id="IPR039425">
    <property type="entry name" value="RNA_pol_sigma-70-like"/>
</dbReference>
<evidence type="ECO:0000313" key="8">
    <source>
        <dbReference type="EMBL" id="KKU07909.1"/>
    </source>
</evidence>
<dbReference type="GO" id="GO:0006352">
    <property type="term" value="P:DNA-templated transcription initiation"/>
    <property type="evidence" value="ECO:0007669"/>
    <property type="project" value="InterPro"/>
</dbReference>
<comment type="caution">
    <text evidence="8">The sequence shown here is derived from an EMBL/GenBank/DDBJ whole genome shotgun (WGS) entry which is preliminary data.</text>
</comment>
<dbReference type="NCBIfam" id="TIGR02937">
    <property type="entry name" value="sigma70-ECF"/>
    <property type="match status" value="1"/>
</dbReference>
<reference evidence="8 9" key="1">
    <citation type="journal article" date="2015" name="Nature">
        <title>rRNA introns, odd ribosomes, and small enigmatic genomes across a large radiation of phyla.</title>
        <authorList>
            <person name="Brown C.T."/>
            <person name="Hug L.A."/>
            <person name="Thomas B.C."/>
            <person name="Sharon I."/>
            <person name="Castelle C.J."/>
            <person name="Singh A."/>
            <person name="Wilkins M.J."/>
            <person name="Williams K.H."/>
            <person name="Banfield J.F."/>
        </authorList>
    </citation>
    <scope>NUCLEOTIDE SEQUENCE [LARGE SCALE GENOMIC DNA]</scope>
</reference>
<dbReference type="Gene3D" id="1.10.10.10">
    <property type="entry name" value="Winged helix-like DNA-binding domain superfamily/Winged helix DNA-binding domain"/>
    <property type="match status" value="1"/>
</dbReference>
<dbReference type="Gene3D" id="1.10.1740.10">
    <property type="match status" value="1"/>
</dbReference>
<feature type="domain" description="RNA polymerase sigma-70 region 4" evidence="7">
    <location>
        <begin position="134"/>
        <end position="183"/>
    </location>
</feature>
<name>A0A0G1MI69_9BACT</name>
<dbReference type="InterPro" id="IPR007627">
    <property type="entry name" value="RNA_pol_sigma70_r2"/>
</dbReference>
<keyword evidence="5" id="KW-0804">Transcription</keyword>
<dbReference type="CDD" id="cd06171">
    <property type="entry name" value="Sigma70_r4"/>
    <property type="match status" value="1"/>
</dbReference>
<evidence type="ECO:0000256" key="1">
    <source>
        <dbReference type="ARBA" id="ARBA00010641"/>
    </source>
</evidence>
<dbReference type="SUPFAM" id="SSF88946">
    <property type="entry name" value="Sigma2 domain of RNA polymerase sigma factors"/>
    <property type="match status" value="1"/>
</dbReference>
<keyword evidence="2" id="KW-0805">Transcription regulation</keyword>
<keyword evidence="3" id="KW-0731">Sigma factor</keyword>
<evidence type="ECO:0000256" key="4">
    <source>
        <dbReference type="ARBA" id="ARBA00023125"/>
    </source>
</evidence>
<evidence type="ECO:0000313" key="9">
    <source>
        <dbReference type="Proteomes" id="UP000033999"/>
    </source>
</evidence>
<dbReference type="InterPro" id="IPR007630">
    <property type="entry name" value="RNA_pol_sigma70_r4"/>
</dbReference>
<dbReference type="AlphaFoldDB" id="A0A0G1MI69"/>
<evidence type="ECO:0000259" key="7">
    <source>
        <dbReference type="Pfam" id="PF04545"/>
    </source>
</evidence>
<protein>
    <submittedName>
        <fullName evidence="8">RNA polymerase sigma factor</fullName>
    </submittedName>
</protein>
<comment type="similarity">
    <text evidence="1">Belongs to the sigma-70 factor family. ECF subfamily.</text>
</comment>
<dbReference type="GO" id="GO:0016987">
    <property type="term" value="F:sigma factor activity"/>
    <property type="evidence" value="ECO:0007669"/>
    <property type="project" value="UniProtKB-KW"/>
</dbReference>
<dbReference type="GO" id="GO:0003677">
    <property type="term" value="F:DNA binding"/>
    <property type="evidence" value="ECO:0007669"/>
    <property type="project" value="UniProtKB-KW"/>
</dbReference>
<dbReference type="InterPro" id="IPR036388">
    <property type="entry name" value="WH-like_DNA-bd_sf"/>
</dbReference>
<dbReference type="Proteomes" id="UP000033999">
    <property type="component" value="Unassembled WGS sequence"/>
</dbReference>
<proteinExistence type="inferred from homology"/>
<dbReference type="PANTHER" id="PTHR43133:SF8">
    <property type="entry name" value="RNA POLYMERASE SIGMA FACTOR HI_1459-RELATED"/>
    <property type="match status" value="1"/>
</dbReference>
<dbReference type="PANTHER" id="PTHR43133">
    <property type="entry name" value="RNA POLYMERASE ECF-TYPE SIGMA FACTO"/>
    <property type="match status" value="1"/>
</dbReference>
<evidence type="ECO:0000256" key="3">
    <source>
        <dbReference type="ARBA" id="ARBA00023082"/>
    </source>
</evidence>
<dbReference type="InterPro" id="IPR013325">
    <property type="entry name" value="RNA_pol_sigma_r2"/>
</dbReference>
<evidence type="ECO:0000256" key="2">
    <source>
        <dbReference type="ARBA" id="ARBA00023015"/>
    </source>
</evidence>
<dbReference type="InterPro" id="IPR014284">
    <property type="entry name" value="RNA_pol_sigma-70_dom"/>
</dbReference>
<dbReference type="EMBL" id="LCKX01000004">
    <property type="protein sequence ID" value="KKU07909.1"/>
    <property type="molecule type" value="Genomic_DNA"/>
</dbReference>
<evidence type="ECO:0000256" key="5">
    <source>
        <dbReference type="ARBA" id="ARBA00023163"/>
    </source>
</evidence>
<keyword evidence="4" id="KW-0238">DNA-binding</keyword>
<gene>
    <name evidence="8" type="ORF">UX10_C0004G0037</name>
</gene>